<reference evidence="1 2" key="1">
    <citation type="submission" date="2016-01" db="EMBL/GenBank/DDBJ databases">
        <title>The new phylogeny of the genus Mycobacterium.</title>
        <authorList>
            <person name="Tarcisio F."/>
            <person name="Conor M."/>
            <person name="Antonella G."/>
            <person name="Elisabetta G."/>
            <person name="Giulia F.S."/>
            <person name="Sara T."/>
            <person name="Anna F."/>
            <person name="Clotilde B."/>
            <person name="Roberto B."/>
            <person name="Veronica D.S."/>
            <person name="Fabio R."/>
            <person name="Monica P."/>
            <person name="Olivier J."/>
            <person name="Enrico T."/>
            <person name="Nicola S."/>
        </authorList>
    </citation>
    <scope>NUCLEOTIDE SEQUENCE [LARGE SCALE GENOMIC DNA]</scope>
    <source>
        <strain evidence="1 2">ATCC 700010</strain>
    </source>
</reference>
<dbReference type="AlphaFoldDB" id="A0A1X2ER93"/>
<accession>A0A1X2ER93</accession>
<evidence type="ECO:0000313" key="1">
    <source>
        <dbReference type="EMBL" id="ORX08761.1"/>
    </source>
</evidence>
<protein>
    <submittedName>
        <fullName evidence="1">Uncharacterized protein</fullName>
    </submittedName>
</protein>
<evidence type="ECO:0000313" key="2">
    <source>
        <dbReference type="Proteomes" id="UP000193964"/>
    </source>
</evidence>
<dbReference type="Proteomes" id="UP000193964">
    <property type="component" value="Unassembled WGS sequence"/>
</dbReference>
<organism evidence="1 2">
    <name type="scientific">Mycolicibacterium wolinskyi</name>
    <dbReference type="NCBI Taxonomy" id="59750"/>
    <lineage>
        <taxon>Bacteria</taxon>
        <taxon>Bacillati</taxon>
        <taxon>Actinomycetota</taxon>
        <taxon>Actinomycetes</taxon>
        <taxon>Mycobacteriales</taxon>
        <taxon>Mycobacteriaceae</taxon>
        <taxon>Mycolicibacterium</taxon>
    </lineage>
</organism>
<gene>
    <name evidence="1" type="ORF">AWC31_11340</name>
</gene>
<dbReference type="OrthoDB" id="4496336at2"/>
<dbReference type="EMBL" id="LQQA01000036">
    <property type="protein sequence ID" value="ORX08761.1"/>
    <property type="molecule type" value="Genomic_DNA"/>
</dbReference>
<comment type="caution">
    <text evidence="1">The sequence shown here is derived from an EMBL/GenBank/DDBJ whole genome shotgun (WGS) entry which is preliminary data.</text>
</comment>
<name>A0A1X2ER93_9MYCO</name>
<sequence>MRLGIDVTTVPTPPDGLLTGYLTRDEIDVQLLLPEDQEVPSTWVTLLPAATTVRVGFTAVPETWPMMLAFSVGFTADSETRRTRGTAKFFPAYQLADAQAAPTNAQVLNSSQRHQAAAYAAVAAKVNIDVIVTNAPTAGRPDVADNDIVIAVTPDGAVALIGLHLRMTANPVVGVEQGALAGDAGSWETTLSTGTIENLYNWGLVSHMRYFEIFQLLATQEADSATVTALRSIRVRLTRAARALDHMLAALSNPLNNYREADVIETTAEAFDRELLYLAAAFDIYGRRYPLLIDPTRDPKNFRQSLDGKGYIKDHVEKEYDASLLVDVQRLHVYATVCKVLRNHIHDGILPVNQHLGRSYGNTFNIALNLDAMPELQPGSTAVDTRLTQAHYDSLGAWQADPADAFANPMKVADLATTGVTLLMSGLQLIEAFTKVILRNKPQTAAAPSPLLGSLIAAPGWTEPPLPERAVLYGALFGYHPV</sequence>
<proteinExistence type="predicted"/>